<dbReference type="NCBIfam" id="TIGR00680">
    <property type="entry name" value="kdpA"/>
    <property type="match status" value="1"/>
</dbReference>
<comment type="subunit">
    <text evidence="9">The system is composed of three essential subunits: KdpA, KdpB and KdpC.</text>
</comment>
<dbReference type="EMBL" id="CP010803">
    <property type="protein sequence ID" value="AJY46859.1"/>
    <property type="molecule type" value="Genomic_DNA"/>
</dbReference>
<sequence length="558" mass="57991">MSDLSGFLLYGVVLVAAASALAVHMAAVYDGRRHVMSPVLGFAERRIYRFAGVNTSRPQGVRSYALSVLALNFAGFLLLYAVLRLQPLLPFNPDGIGPVSPAIAFNTAISFVTNTNWQAYSGEAQLSYFSQMVGLTVENFLSAATGMAVAVAVIRGFSGKGLGNFWVDATRSVLYILLPLSLLLGLFLAFQGVPQTLSGAAHVTTLEGVEQVIARGPAASQIAIKQLGTNGGGFFGVNSAHPFENPTVLSDLAQTLAILLIPVAFCFLFGRMVSDRRQGRAIFAAMAVMFVAGLLVIHFSELAGNPLIGAGANMEGKEMRFGAALSALWAEATTAASNGSVNAMHDSFMPLSGLVMLINMQIGEVIFGGVGAGLYGMLLYVVLTVFLAGLMVGRTPEYLGRKIEAKEVTLAVIAFLSMPIGILAGGALTAVVPAALASVQDGGPHGLSEILYAYSSAVGNNGSAFAGFGAATTWQTTALGVLMLFGRYAIIVPMLAIAGSLSAKRASPASTGSFPTHGPLFVALLVITVVVLGALTFFPVLALGPIAEQTALHAGQTF</sequence>
<evidence type="ECO:0000256" key="4">
    <source>
        <dbReference type="ARBA" id="ARBA00022692"/>
    </source>
</evidence>
<dbReference type="PATRIC" id="fig|1486262.3.peg.3340"/>
<evidence type="ECO:0000256" key="6">
    <source>
        <dbReference type="ARBA" id="ARBA00022989"/>
    </source>
</evidence>
<evidence type="ECO:0000256" key="9">
    <source>
        <dbReference type="HAMAP-Rule" id="MF_00275"/>
    </source>
</evidence>
<dbReference type="PANTHER" id="PTHR30607:SF2">
    <property type="entry name" value="POTASSIUM-TRANSPORTING ATPASE POTASSIUM-BINDING SUBUNIT"/>
    <property type="match status" value="1"/>
</dbReference>
<feature type="transmembrane region" description="Helical" evidence="9">
    <location>
        <begin position="6"/>
        <end position="29"/>
    </location>
</feature>
<organism evidence="10 11">
    <name type="scientific">Martelella endophytica</name>
    <dbReference type="NCBI Taxonomy" id="1486262"/>
    <lineage>
        <taxon>Bacteria</taxon>
        <taxon>Pseudomonadati</taxon>
        <taxon>Pseudomonadota</taxon>
        <taxon>Alphaproteobacteria</taxon>
        <taxon>Hyphomicrobiales</taxon>
        <taxon>Aurantimonadaceae</taxon>
        <taxon>Martelella</taxon>
    </lineage>
</organism>
<feature type="transmembrane region" description="Helical" evidence="9">
    <location>
        <begin position="281"/>
        <end position="299"/>
    </location>
</feature>
<comment type="subcellular location">
    <subcellularLocation>
        <location evidence="9">Cell membrane</location>
        <topology evidence="9">Multi-pass membrane protein</topology>
    </subcellularLocation>
</comment>
<reference evidence="10 11" key="1">
    <citation type="journal article" date="2015" name="Genome Announc.">
        <title>Complete genome sequence of Martelella endophytica YC6887, which has antifungal activity associated with a halophyte.</title>
        <authorList>
            <person name="Khan A."/>
            <person name="Khan H."/>
            <person name="Chung E.J."/>
            <person name="Hossain M.T."/>
            <person name="Chung Y.R."/>
        </authorList>
    </citation>
    <scope>NUCLEOTIDE SEQUENCE [LARGE SCALE GENOMIC DNA]</scope>
    <source>
        <strain evidence="10">YC6887</strain>
    </source>
</reference>
<feature type="transmembrane region" description="Helical" evidence="9">
    <location>
        <begin position="451"/>
        <end position="471"/>
    </location>
</feature>
<dbReference type="GO" id="GO:0005886">
    <property type="term" value="C:plasma membrane"/>
    <property type="evidence" value="ECO:0007669"/>
    <property type="project" value="UniProtKB-SubCell"/>
</dbReference>
<keyword evidence="3 9" id="KW-0633">Potassium transport</keyword>
<dbReference type="OrthoDB" id="9763796at2"/>
<name>A0A0D5LRR6_MAREN</name>
<dbReference type="HOGENOM" id="CLU_018614_3_0_5"/>
<evidence type="ECO:0000256" key="7">
    <source>
        <dbReference type="ARBA" id="ARBA00023065"/>
    </source>
</evidence>
<keyword evidence="5 9" id="KW-0630">Potassium</keyword>
<keyword evidence="6 9" id="KW-1133">Transmembrane helix</keyword>
<keyword evidence="8 9" id="KW-0472">Membrane</keyword>
<dbReference type="KEGG" id="mey:TM49_16160"/>
<keyword evidence="7 9" id="KW-0406">Ion transport</keyword>
<dbReference type="Proteomes" id="UP000032611">
    <property type="component" value="Chromosome"/>
</dbReference>
<keyword evidence="11" id="KW-1185">Reference proteome</keyword>
<comment type="similarity">
    <text evidence="9">Belongs to the KdpA family.</text>
</comment>
<dbReference type="STRING" id="1486262.TM49_16160"/>
<dbReference type="HAMAP" id="MF_00275">
    <property type="entry name" value="KdpA"/>
    <property type="match status" value="1"/>
</dbReference>
<evidence type="ECO:0000256" key="8">
    <source>
        <dbReference type="ARBA" id="ARBA00023136"/>
    </source>
</evidence>
<dbReference type="RefSeq" id="WP_045682779.1">
    <property type="nucleotide sequence ID" value="NZ_CP010803.1"/>
</dbReference>
<feature type="transmembrane region" description="Helical" evidence="9">
    <location>
        <begin position="413"/>
        <end position="439"/>
    </location>
</feature>
<evidence type="ECO:0000256" key="2">
    <source>
        <dbReference type="ARBA" id="ARBA00022475"/>
    </source>
</evidence>
<dbReference type="GO" id="GO:0008556">
    <property type="term" value="F:P-type potassium transmembrane transporter activity"/>
    <property type="evidence" value="ECO:0007669"/>
    <property type="project" value="InterPro"/>
</dbReference>
<evidence type="ECO:0000256" key="1">
    <source>
        <dbReference type="ARBA" id="ARBA00022448"/>
    </source>
</evidence>
<keyword evidence="2 9" id="KW-1003">Cell membrane</keyword>
<protein>
    <recommendedName>
        <fullName evidence="9">Potassium-transporting ATPase potassium-binding subunit</fullName>
    </recommendedName>
    <alternativeName>
        <fullName evidence="9">ATP phosphohydrolase [potassium-transporting] A chain</fullName>
    </alternativeName>
    <alternativeName>
        <fullName evidence="9">Potassium-binding and translocating subunit A</fullName>
    </alternativeName>
    <alternativeName>
        <fullName evidence="9">Potassium-translocating ATPase A chain</fullName>
    </alternativeName>
</protein>
<feature type="transmembrane region" description="Helical" evidence="9">
    <location>
        <begin position="252"/>
        <end position="269"/>
    </location>
</feature>
<proteinExistence type="inferred from homology"/>
<keyword evidence="4 9" id="KW-0812">Transmembrane</keyword>
<feature type="transmembrane region" description="Helical" evidence="9">
    <location>
        <begin position="64"/>
        <end position="83"/>
    </location>
</feature>
<feature type="transmembrane region" description="Helical" evidence="9">
    <location>
        <begin position="521"/>
        <end position="543"/>
    </location>
</feature>
<dbReference type="InterPro" id="IPR004623">
    <property type="entry name" value="KdpA"/>
</dbReference>
<dbReference type="PIRSF" id="PIRSF001294">
    <property type="entry name" value="K_ATPaseA"/>
    <property type="match status" value="1"/>
</dbReference>
<feature type="transmembrane region" description="Helical" evidence="9">
    <location>
        <begin position="140"/>
        <end position="157"/>
    </location>
</feature>
<feature type="transmembrane region" description="Helical" evidence="9">
    <location>
        <begin position="169"/>
        <end position="190"/>
    </location>
</feature>
<evidence type="ECO:0000313" key="11">
    <source>
        <dbReference type="Proteomes" id="UP000032611"/>
    </source>
</evidence>
<accession>A0A0D5LRR6</accession>
<comment type="function">
    <text evidence="9">Part of the high-affinity ATP-driven potassium transport (or Kdp) system, which catalyzes the hydrolysis of ATP coupled with the electrogenic transport of potassium into the cytoplasm. This subunit binds the extracellular potassium ions and delivers the ions to the membrane domain of KdpB through an intramembrane tunnel.</text>
</comment>
<dbReference type="GO" id="GO:0030955">
    <property type="term" value="F:potassium ion binding"/>
    <property type="evidence" value="ECO:0007669"/>
    <property type="project" value="UniProtKB-UniRule"/>
</dbReference>
<feature type="transmembrane region" description="Helical" evidence="9">
    <location>
        <begin position="373"/>
        <end position="392"/>
    </location>
</feature>
<evidence type="ECO:0000313" key="10">
    <source>
        <dbReference type="EMBL" id="AJY46859.1"/>
    </source>
</evidence>
<dbReference type="Pfam" id="PF03814">
    <property type="entry name" value="KdpA"/>
    <property type="match status" value="1"/>
</dbReference>
<dbReference type="AlphaFoldDB" id="A0A0D5LRR6"/>
<dbReference type="PANTHER" id="PTHR30607">
    <property type="entry name" value="POTASSIUM-TRANSPORTING ATPASE A CHAIN"/>
    <property type="match status" value="1"/>
</dbReference>
<evidence type="ECO:0000256" key="3">
    <source>
        <dbReference type="ARBA" id="ARBA00022538"/>
    </source>
</evidence>
<gene>
    <name evidence="9" type="primary">kdpA</name>
    <name evidence="10" type="ORF">TM49_16160</name>
</gene>
<evidence type="ECO:0000256" key="5">
    <source>
        <dbReference type="ARBA" id="ARBA00022958"/>
    </source>
</evidence>
<keyword evidence="1 9" id="KW-0813">Transport</keyword>
<feature type="transmembrane region" description="Helical" evidence="9">
    <location>
        <begin position="478"/>
        <end position="501"/>
    </location>
</feature>